<accession>A0ABY9S0E6</accession>
<protein>
    <submittedName>
        <fullName evidence="1">Uncharacterized protein</fullName>
    </submittedName>
</protein>
<dbReference type="RefSeq" id="WP_309549465.1">
    <property type="nucleotide sequence ID" value="NZ_CP133762.1"/>
</dbReference>
<gene>
    <name evidence="1" type="ORF">RGF97_25180</name>
</gene>
<evidence type="ECO:0000313" key="1">
    <source>
        <dbReference type="EMBL" id="WMX47453.1"/>
    </source>
</evidence>
<proteinExistence type="predicted"/>
<keyword evidence="2" id="KW-1185">Reference proteome</keyword>
<reference evidence="1 2" key="1">
    <citation type="submission" date="2023-09" db="EMBL/GenBank/DDBJ databases">
        <title>Complete genome of Streptomyces roseicoloratus T14.</title>
        <authorList>
            <person name="Bashizi T."/>
            <person name="Kim M.-J."/>
            <person name="Lee G."/>
            <person name="Tagele S.B."/>
            <person name="Shin J.-H."/>
        </authorList>
    </citation>
    <scope>NUCLEOTIDE SEQUENCE [LARGE SCALE GENOMIC DNA]</scope>
    <source>
        <strain evidence="1 2">T14</strain>
    </source>
</reference>
<sequence>MTFWGGACSDYAVTAEESAGKVVVRIKETPREPGRACIMVALEITKTVTLQAPLGDRPVVDGASSRPVPRP</sequence>
<evidence type="ECO:0000313" key="2">
    <source>
        <dbReference type="Proteomes" id="UP001250858"/>
    </source>
</evidence>
<dbReference type="EMBL" id="CP133762">
    <property type="protein sequence ID" value="WMX47453.1"/>
    <property type="molecule type" value="Genomic_DNA"/>
</dbReference>
<name>A0ABY9S0E6_9ACTN</name>
<dbReference type="Proteomes" id="UP001250858">
    <property type="component" value="Chromosome"/>
</dbReference>
<organism evidence="1 2">
    <name type="scientific">Streptomyces roseicoloratus</name>
    <dbReference type="NCBI Taxonomy" id="2508722"/>
    <lineage>
        <taxon>Bacteria</taxon>
        <taxon>Bacillati</taxon>
        <taxon>Actinomycetota</taxon>
        <taxon>Actinomycetes</taxon>
        <taxon>Kitasatosporales</taxon>
        <taxon>Streptomycetaceae</taxon>
        <taxon>Streptomyces</taxon>
    </lineage>
</organism>